<feature type="compositionally biased region" description="Basic and acidic residues" evidence="3">
    <location>
        <begin position="1141"/>
        <end position="1152"/>
    </location>
</feature>
<evidence type="ECO:0000256" key="4">
    <source>
        <dbReference type="SAM" id="SignalP"/>
    </source>
</evidence>
<dbReference type="InterPro" id="IPR036465">
    <property type="entry name" value="vWFA_dom_sf"/>
</dbReference>
<reference evidence="6 7" key="1">
    <citation type="submission" date="2018-07" db="EMBL/GenBank/DDBJ databases">
        <title>Genomic Encyclopedia of Type Strains, Phase IV (KMG-IV): sequencing the most valuable type-strain genomes for metagenomic binning, comparative biology and taxonomic classification.</title>
        <authorList>
            <person name="Goeker M."/>
        </authorList>
    </citation>
    <scope>NUCLEOTIDE SEQUENCE [LARGE SCALE GENOMIC DNA]</scope>
    <source>
        <strain evidence="6 7">DSM 21634</strain>
    </source>
</reference>
<dbReference type="AlphaFoldDB" id="A0A368YBQ5"/>
<feature type="chain" id="PRO_5016736490" evidence="4">
    <location>
        <begin position="28"/>
        <end position="1164"/>
    </location>
</feature>
<dbReference type="GO" id="GO:0046872">
    <property type="term" value="F:metal ion binding"/>
    <property type="evidence" value="ECO:0007669"/>
    <property type="project" value="UniProtKB-KW"/>
</dbReference>
<dbReference type="InterPro" id="IPR008707">
    <property type="entry name" value="B-propeller_PilY1"/>
</dbReference>
<feature type="signal peptide" evidence="4">
    <location>
        <begin position="1"/>
        <end position="27"/>
    </location>
</feature>
<feature type="region of interest" description="Disordered" evidence="3">
    <location>
        <begin position="1138"/>
        <end position="1164"/>
    </location>
</feature>
<keyword evidence="4" id="KW-0732">Signal</keyword>
<evidence type="ECO:0000256" key="2">
    <source>
        <dbReference type="ARBA" id="ARBA00022837"/>
    </source>
</evidence>
<dbReference type="Gene3D" id="3.40.50.410">
    <property type="entry name" value="von Willebrand factor, type A domain"/>
    <property type="match status" value="1"/>
</dbReference>
<organism evidence="6 7">
    <name type="scientific">Pseudorhodoferax soli</name>
    <dbReference type="NCBI Taxonomy" id="545864"/>
    <lineage>
        <taxon>Bacteria</taxon>
        <taxon>Pseudomonadati</taxon>
        <taxon>Pseudomonadota</taxon>
        <taxon>Betaproteobacteria</taxon>
        <taxon>Burkholderiales</taxon>
        <taxon>Comamonadaceae</taxon>
    </lineage>
</organism>
<accession>A0A368YBQ5</accession>
<dbReference type="Pfam" id="PF05567">
    <property type="entry name" value="T4P_PilY1"/>
    <property type="match status" value="1"/>
</dbReference>
<dbReference type="Proteomes" id="UP000252884">
    <property type="component" value="Unassembled WGS sequence"/>
</dbReference>
<comment type="caution">
    <text evidence="6">The sequence shown here is derived from an EMBL/GenBank/DDBJ whole genome shotgun (WGS) entry which is preliminary data.</text>
</comment>
<keyword evidence="1" id="KW-0479">Metal-binding</keyword>
<evidence type="ECO:0000259" key="5">
    <source>
        <dbReference type="Pfam" id="PF05567"/>
    </source>
</evidence>
<protein>
    <submittedName>
        <fullName evidence="6">Type IV pilus assembly protein PilY1</fullName>
    </submittedName>
</protein>
<gene>
    <name evidence="6" type="ORF">DES41_101893</name>
</gene>
<name>A0A368YBQ5_9BURK</name>
<evidence type="ECO:0000313" key="7">
    <source>
        <dbReference type="Proteomes" id="UP000252884"/>
    </source>
</evidence>
<dbReference type="OrthoDB" id="7156875at2"/>
<keyword evidence="7" id="KW-1185">Reference proteome</keyword>
<evidence type="ECO:0000256" key="1">
    <source>
        <dbReference type="ARBA" id="ARBA00022723"/>
    </source>
</evidence>
<feature type="domain" description="PilY1 beta-propeller" evidence="5">
    <location>
        <begin position="622"/>
        <end position="975"/>
    </location>
</feature>
<keyword evidence="2" id="KW-0106">Calcium</keyword>
<sequence>MRPHPQARRTLLSVLIASMGLPPVAFAEQLPLAQYPAGSSSRQPAPNVILTLDDSGSMGYYTNGGTTQNETRITSRMYALKSALRQLFDPGAQNIPDGSIRLAWNTMNTCRSIPSATGGCNNLNRMRVLDATHRANFLNWVGQPGAASSPNTRLSASGSTPTHHAYIAAGDYLRNGSVTDAESPWANVPGSVAFTAPATTPLSCRKSYNVMMTDGGWNFTFAGFGTDVARPTTNADLDRTRLTLPDDAGTVYDVNSRQTAVYRGAGGRSFTYSGKSVPVSTLADLAFYYWSTDLAPGLANNVLPRIKQSTGQTFRSGLIELEVEPFWNPRNDPATWQHMTTYTIGFGDAARWKTTGTFALYPVWDLATNDTYGGSLPDLVTGVRAWPDPMVNNSVSLTESSNLLDALTTNGEARKTELWHMAINSRGKFIASTDAASLVAAFREIFSEIIADSSTPVASYANASASIARNPTTQYTASYIASAVREGETLTWMGSLRADTVAQNINTGAVTTTATEGWGTANRTTADKLDLLSASDITNRLILTWADGSPAGGTSFQWTQDATPTLPALSAGQKTLLKAEGVGEVAEAVAVQRLNFLRGDRSLEGTTFRKRGSRQGDTVNSALWYVADPVGNYTFDSYRAFANRHAKRLPMLYVGANDGMLHGFSGADGSEKIAYVPRGVYANLPDLTRSAYGHRYYVDGSPFSGDVNLGNTSTPDWRTLLVGTLGAGGKGYFVLDVTNPGSIATDNTAQASNFSKANAATLVVMDKTAAAAETYADANDARRDIGHITTAPVVEDGNAQKTTQIVRMNNGRWAVVMGNGYNSTSERPVLLVQYLDGDKALVRIAAATTGPNASGNGLSAPGLVDIDGNGTPDVIYAGDLRGNMWKFDVGSATASEWNVAFSGAPLYSTVGNLNTPQPIVAPPIVRANQRGAKGLMVAFGTGRNLTEADRTDVSVQSIYSVLDGTQYKLQSGKVVVDGTATPVGSGVTNLVQQSVDATAIAGSGLSSARTFFTVTQNEVPYSGDNQKKGWYLHLPAAGERVVAQMSFFDDSNIIELISEIPAAGGNTADESCLPPSTELKKYRTLLNIMDGKRPSIQVMDTNGDGEYLSSGVKSDLNTSRMTASGAENGVTTKAEQVRMGSDNRTDKLKRMPEIPLRPNWRQLQ</sequence>
<proteinExistence type="predicted"/>
<dbReference type="EMBL" id="QPJK01000001">
    <property type="protein sequence ID" value="RCW76287.1"/>
    <property type="molecule type" value="Genomic_DNA"/>
</dbReference>
<evidence type="ECO:0000313" key="6">
    <source>
        <dbReference type="EMBL" id="RCW76287.1"/>
    </source>
</evidence>
<dbReference type="RefSeq" id="WP_114466226.1">
    <property type="nucleotide sequence ID" value="NZ_QPJK01000001.1"/>
</dbReference>
<evidence type="ECO:0000256" key="3">
    <source>
        <dbReference type="SAM" id="MobiDB-lite"/>
    </source>
</evidence>